<comment type="caution">
    <text evidence="5">The sequence shown here is derived from an EMBL/GenBank/DDBJ whole genome shotgun (WGS) entry which is preliminary data.</text>
</comment>
<dbReference type="AlphaFoldDB" id="A0AAN8GHK7"/>
<feature type="domain" description="GON" evidence="4">
    <location>
        <begin position="196"/>
        <end position="390"/>
    </location>
</feature>
<protein>
    <submittedName>
        <fullName evidence="5">Uncharacterized protein</fullName>
    </submittedName>
</protein>
<dbReference type="GO" id="GO:0008270">
    <property type="term" value="F:zinc ion binding"/>
    <property type="evidence" value="ECO:0007669"/>
    <property type="project" value="InterPro"/>
</dbReference>
<dbReference type="Proteomes" id="UP001347796">
    <property type="component" value="Unassembled WGS sequence"/>
</dbReference>
<sequence length="405" mass="44799">MMPKRTPKKSEKLLLLFLFPCVVCLHKSCTDLSKLSLVHVGQKLENINKIQSYIVDGLMACSRECLFQTNCLSFNFHLTSGLCELMRIEADPSTLVPSPDVAYASKVDWGKELTGSCQYTDCPPNYKCVEGSNGGTCVLTECGLPFLEYGINPLYNGTGMGCTAVFTCSGLGIHPENVSLTCSSTTGRWEGGRCRNVASCEAVKECGSDYEDGEYWLYPMIYGNRQKIKVYCFGLNTGNPQAYVSLPPGNKHFYPKYQYDHSCGLNDNFYRSGESVFTKIGLNVDTMTIRSEDYQFTQVLWGVNGEYAVAADCVQRPTQTCTQGNYGSFKINTTGTGVIIDPKTTWGFFGWGSAQNYFNRDSDQVIEIQCKGYCGGCRPESDVKLQVDNDTVLDDNMADEVSCSP</sequence>
<dbReference type="InterPro" id="IPR003609">
    <property type="entry name" value="Pan_app"/>
</dbReference>
<name>A0AAN8GHK7_PATCE</name>
<evidence type="ECO:0000259" key="3">
    <source>
        <dbReference type="PROSITE" id="PS50948"/>
    </source>
</evidence>
<dbReference type="Pfam" id="PF08685">
    <property type="entry name" value="GON"/>
    <property type="match status" value="1"/>
</dbReference>
<dbReference type="InterPro" id="IPR012314">
    <property type="entry name" value="Pept_M12B_GON-ADAMTSs"/>
</dbReference>
<feature type="signal peptide" evidence="2">
    <location>
        <begin position="1"/>
        <end position="24"/>
    </location>
</feature>
<keyword evidence="2" id="KW-0732">Signal</keyword>
<organism evidence="5 6">
    <name type="scientific">Patella caerulea</name>
    <name type="common">Rayed Mediterranean limpet</name>
    <dbReference type="NCBI Taxonomy" id="87958"/>
    <lineage>
        <taxon>Eukaryota</taxon>
        <taxon>Metazoa</taxon>
        <taxon>Spiralia</taxon>
        <taxon>Lophotrochozoa</taxon>
        <taxon>Mollusca</taxon>
        <taxon>Gastropoda</taxon>
        <taxon>Patellogastropoda</taxon>
        <taxon>Patelloidea</taxon>
        <taxon>Patellidae</taxon>
        <taxon>Patella</taxon>
    </lineage>
</organism>
<evidence type="ECO:0000256" key="1">
    <source>
        <dbReference type="ARBA" id="ARBA00022723"/>
    </source>
</evidence>
<proteinExistence type="predicted"/>
<keyword evidence="6" id="KW-1185">Reference proteome</keyword>
<gene>
    <name evidence="5" type="ORF">SNE40_020195</name>
</gene>
<accession>A0AAN8GHK7</accession>
<dbReference type="PROSITE" id="PS50948">
    <property type="entry name" value="PAN"/>
    <property type="match status" value="1"/>
</dbReference>
<feature type="domain" description="Apple" evidence="3">
    <location>
        <begin position="29"/>
        <end position="108"/>
    </location>
</feature>
<dbReference type="EMBL" id="JAZGQO010000015">
    <property type="protein sequence ID" value="KAK6169074.1"/>
    <property type="molecule type" value="Genomic_DNA"/>
</dbReference>
<feature type="chain" id="PRO_5043007707" evidence="2">
    <location>
        <begin position="25"/>
        <end position="405"/>
    </location>
</feature>
<dbReference type="Pfam" id="PF00024">
    <property type="entry name" value="PAN_1"/>
    <property type="match status" value="1"/>
</dbReference>
<keyword evidence="1" id="KW-0479">Metal-binding</keyword>
<evidence type="ECO:0000259" key="4">
    <source>
        <dbReference type="PROSITE" id="PS51046"/>
    </source>
</evidence>
<evidence type="ECO:0000256" key="2">
    <source>
        <dbReference type="SAM" id="SignalP"/>
    </source>
</evidence>
<dbReference type="PROSITE" id="PS51046">
    <property type="entry name" value="GON"/>
    <property type="match status" value="1"/>
</dbReference>
<dbReference type="Gene3D" id="3.30.750.130">
    <property type="match status" value="1"/>
</dbReference>
<dbReference type="GO" id="GO:0004222">
    <property type="term" value="F:metalloendopeptidase activity"/>
    <property type="evidence" value="ECO:0007669"/>
    <property type="project" value="InterPro"/>
</dbReference>
<reference evidence="5 6" key="1">
    <citation type="submission" date="2024-01" db="EMBL/GenBank/DDBJ databases">
        <title>The genome of the rayed Mediterranean limpet Patella caerulea (Linnaeus, 1758).</title>
        <authorList>
            <person name="Anh-Thu Weber A."/>
            <person name="Halstead-Nussloch G."/>
        </authorList>
    </citation>
    <scope>NUCLEOTIDE SEQUENCE [LARGE SCALE GENOMIC DNA]</scope>
    <source>
        <strain evidence="5">AATW-2023a</strain>
        <tissue evidence="5">Whole specimen</tissue>
    </source>
</reference>
<evidence type="ECO:0000313" key="6">
    <source>
        <dbReference type="Proteomes" id="UP001347796"/>
    </source>
</evidence>
<evidence type="ECO:0000313" key="5">
    <source>
        <dbReference type="EMBL" id="KAK6169074.1"/>
    </source>
</evidence>